<protein>
    <submittedName>
        <fullName evidence="2">Uncharacterized protein</fullName>
    </submittedName>
</protein>
<feature type="compositionally biased region" description="Pro residues" evidence="1">
    <location>
        <begin position="69"/>
        <end position="78"/>
    </location>
</feature>
<reference evidence="2 3" key="1">
    <citation type="journal article" date="2014" name="Genome Announc.">
        <title>The Complete Genome Sequence of Pseudomonas putida NBRC 14164T Confirms High Intraspecies Variation.</title>
        <authorList>
            <person name="Ohji S."/>
            <person name="Yamazoe A."/>
            <person name="Hosoyama A."/>
            <person name="Tsuchikane K."/>
            <person name="Ezaki T."/>
            <person name="Fujita N."/>
        </authorList>
    </citation>
    <scope>NUCLEOTIDE SEQUENCE [LARGE SCALE GENOMIC DNA]</scope>
    <source>
        <strain evidence="2 3">NBRC 14164</strain>
    </source>
</reference>
<feature type="region of interest" description="Disordered" evidence="1">
    <location>
        <begin position="67"/>
        <end position="100"/>
    </location>
</feature>
<proteinExistence type="predicted"/>
<accession>A0ABM7EEX1</accession>
<dbReference type="EMBL" id="AP013070">
    <property type="protein sequence ID" value="BAN54208.1"/>
    <property type="molecule type" value="Genomic_DNA"/>
</dbReference>
<gene>
    <name evidence="2" type="ORF">PP4_23550</name>
</gene>
<dbReference type="Proteomes" id="UP000016702">
    <property type="component" value="Chromosome"/>
</dbReference>
<evidence type="ECO:0000313" key="2">
    <source>
        <dbReference type="EMBL" id="BAN54208.1"/>
    </source>
</evidence>
<feature type="compositionally biased region" description="Low complexity" evidence="1">
    <location>
        <begin position="79"/>
        <end position="97"/>
    </location>
</feature>
<evidence type="ECO:0000313" key="3">
    <source>
        <dbReference type="Proteomes" id="UP000016702"/>
    </source>
</evidence>
<evidence type="ECO:0000256" key="1">
    <source>
        <dbReference type="SAM" id="MobiDB-lite"/>
    </source>
</evidence>
<name>A0ABM7EEX1_PSEPU</name>
<keyword evidence="3" id="KW-1185">Reference proteome</keyword>
<sequence length="117" mass="12213">MNGYIVTLAASAASPSVTTDECWDEYDPGVIHALLTGEPSTCASSNAVMLSPEQATAAVLRPALVPAPARRPPVPMPAPTVRNTGQQRTRQQTAQGAPQCVMRTQQTAVVSGGVQWA</sequence>
<organism evidence="2 3">
    <name type="scientific">Pseudomonas putida NBRC 14164</name>
    <dbReference type="NCBI Taxonomy" id="1211579"/>
    <lineage>
        <taxon>Bacteria</taxon>
        <taxon>Pseudomonadati</taxon>
        <taxon>Pseudomonadota</taxon>
        <taxon>Gammaproteobacteria</taxon>
        <taxon>Pseudomonadales</taxon>
        <taxon>Pseudomonadaceae</taxon>
        <taxon>Pseudomonas</taxon>
    </lineage>
</organism>